<evidence type="ECO:0000313" key="2">
    <source>
        <dbReference type="EMBL" id="KAF3112085.1"/>
    </source>
</evidence>
<accession>A0A7C8JG70</accession>
<proteinExistence type="predicted"/>
<reference evidence="2 3" key="1">
    <citation type="submission" date="2019-06" db="EMBL/GenBank/DDBJ databases">
        <authorList>
            <person name="Palmer J.M."/>
        </authorList>
    </citation>
    <scope>NUCLEOTIDE SEQUENCE [LARGE SCALE GENOMIC DNA]</scope>
    <source>
        <strain evidence="2 3">TWF102</strain>
    </source>
</reference>
<dbReference type="EMBL" id="WIQW01000003">
    <property type="protein sequence ID" value="KAF3112085.1"/>
    <property type="molecule type" value="Genomic_DNA"/>
</dbReference>
<organism evidence="2 3">
    <name type="scientific">Orbilia oligospora</name>
    <name type="common">Nematode-trapping fungus</name>
    <name type="synonym">Arthrobotrys oligospora</name>
    <dbReference type="NCBI Taxonomy" id="2813651"/>
    <lineage>
        <taxon>Eukaryota</taxon>
        <taxon>Fungi</taxon>
        <taxon>Dikarya</taxon>
        <taxon>Ascomycota</taxon>
        <taxon>Pezizomycotina</taxon>
        <taxon>Orbiliomycetes</taxon>
        <taxon>Orbiliales</taxon>
        <taxon>Orbiliaceae</taxon>
        <taxon>Orbilia</taxon>
    </lineage>
</organism>
<name>A0A7C8JG70_ORBOL</name>
<sequence>MPPRRRPGVQPPPPPPPPVRGPPSICLAPTPIPNLPDPADYNITPGDASPTQHKGNKRNQK</sequence>
<protein>
    <submittedName>
        <fullName evidence="2">Uncharacterized protein</fullName>
    </submittedName>
</protein>
<comment type="caution">
    <text evidence="2">The sequence shown here is derived from an EMBL/GenBank/DDBJ whole genome shotgun (WGS) entry which is preliminary data.</text>
</comment>
<feature type="compositionally biased region" description="Pro residues" evidence="1">
    <location>
        <begin position="8"/>
        <end position="21"/>
    </location>
</feature>
<evidence type="ECO:0000256" key="1">
    <source>
        <dbReference type="SAM" id="MobiDB-lite"/>
    </source>
</evidence>
<gene>
    <name evidence="2" type="ORF">TWF102_005829</name>
</gene>
<dbReference type="Proteomes" id="UP000475325">
    <property type="component" value="Unassembled WGS sequence"/>
</dbReference>
<feature type="region of interest" description="Disordered" evidence="1">
    <location>
        <begin position="1"/>
        <end position="61"/>
    </location>
</feature>
<evidence type="ECO:0000313" key="3">
    <source>
        <dbReference type="Proteomes" id="UP000475325"/>
    </source>
</evidence>
<dbReference type="AlphaFoldDB" id="A0A7C8JG70"/>